<feature type="region of interest" description="Disordered" evidence="1">
    <location>
        <begin position="1"/>
        <end position="27"/>
    </location>
</feature>
<evidence type="ECO:0000256" key="1">
    <source>
        <dbReference type="SAM" id="MobiDB-lite"/>
    </source>
</evidence>
<name>A0A699V4V7_TANCI</name>
<evidence type="ECO:0000313" key="2">
    <source>
        <dbReference type="EMBL" id="GFD28679.1"/>
    </source>
</evidence>
<gene>
    <name evidence="2" type="ORF">Tci_900648</name>
</gene>
<reference evidence="2" key="1">
    <citation type="journal article" date="2019" name="Sci. Rep.">
        <title>Draft genome of Tanacetum cinerariifolium, the natural source of mosquito coil.</title>
        <authorList>
            <person name="Yamashiro T."/>
            <person name="Shiraishi A."/>
            <person name="Satake H."/>
            <person name="Nakayama K."/>
        </authorList>
    </citation>
    <scope>NUCLEOTIDE SEQUENCE</scope>
</reference>
<protein>
    <submittedName>
        <fullName evidence="2">Uncharacterized protein</fullName>
    </submittedName>
</protein>
<sequence length="27" mass="2505">DTATGSGCSSAGSTSSAGGRYYGYSGP</sequence>
<accession>A0A699V4V7</accession>
<comment type="caution">
    <text evidence="2">The sequence shown here is derived from an EMBL/GenBank/DDBJ whole genome shotgun (WGS) entry which is preliminary data.</text>
</comment>
<feature type="non-terminal residue" evidence="2">
    <location>
        <position position="1"/>
    </location>
</feature>
<organism evidence="2">
    <name type="scientific">Tanacetum cinerariifolium</name>
    <name type="common">Dalmatian daisy</name>
    <name type="synonym">Chrysanthemum cinerariifolium</name>
    <dbReference type="NCBI Taxonomy" id="118510"/>
    <lineage>
        <taxon>Eukaryota</taxon>
        <taxon>Viridiplantae</taxon>
        <taxon>Streptophyta</taxon>
        <taxon>Embryophyta</taxon>
        <taxon>Tracheophyta</taxon>
        <taxon>Spermatophyta</taxon>
        <taxon>Magnoliopsida</taxon>
        <taxon>eudicotyledons</taxon>
        <taxon>Gunneridae</taxon>
        <taxon>Pentapetalae</taxon>
        <taxon>asterids</taxon>
        <taxon>campanulids</taxon>
        <taxon>Asterales</taxon>
        <taxon>Asteraceae</taxon>
        <taxon>Asteroideae</taxon>
        <taxon>Anthemideae</taxon>
        <taxon>Anthemidinae</taxon>
        <taxon>Tanacetum</taxon>
    </lineage>
</organism>
<dbReference type="EMBL" id="BKCJ011387699">
    <property type="protein sequence ID" value="GFD28679.1"/>
    <property type="molecule type" value="Genomic_DNA"/>
</dbReference>
<proteinExistence type="predicted"/>
<feature type="non-terminal residue" evidence="2">
    <location>
        <position position="27"/>
    </location>
</feature>
<dbReference type="AlphaFoldDB" id="A0A699V4V7"/>